<evidence type="ECO:0000256" key="4">
    <source>
        <dbReference type="ARBA" id="ARBA00022490"/>
    </source>
</evidence>
<accession>A0A4R7UDW9</accession>
<keyword evidence="9" id="KW-0460">Magnesium</keyword>
<protein>
    <recommendedName>
        <fullName evidence="3">tRNA threonylcarbamoyladenosine biosynthesis protein TsaE</fullName>
    </recommendedName>
    <alternativeName>
        <fullName evidence="10">t(6)A37 threonylcarbamoyladenosine biosynthesis protein TsaE</fullName>
    </alternativeName>
</protein>
<evidence type="ECO:0000256" key="7">
    <source>
        <dbReference type="ARBA" id="ARBA00022741"/>
    </source>
</evidence>
<comment type="caution">
    <text evidence="11">The sequence shown here is derived from an EMBL/GenBank/DDBJ whole genome shotgun (WGS) entry which is preliminary data.</text>
</comment>
<proteinExistence type="inferred from homology"/>
<dbReference type="PANTHER" id="PTHR33540:SF2">
    <property type="entry name" value="TRNA THREONYLCARBAMOYLADENOSINE BIOSYNTHESIS PROTEIN TSAE"/>
    <property type="match status" value="1"/>
</dbReference>
<dbReference type="GO" id="GO:0002949">
    <property type="term" value="P:tRNA threonylcarbamoyladenosine modification"/>
    <property type="evidence" value="ECO:0007669"/>
    <property type="project" value="InterPro"/>
</dbReference>
<dbReference type="Proteomes" id="UP000295757">
    <property type="component" value="Unassembled WGS sequence"/>
</dbReference>
<evidence type="ECO:0000256" key="3">
    <source>
        <dbReference type="ARBA" id="ARBA00019010"/>
    </source>
</evidence>
<keyword evidence="8" id="KW-0067">ATP-binding</keyword>
<dbReference type="Gene3D" id="3.40.50.300">
    <property type="entry name" value="P-loop containing nucleotide triphosphate hydrolases"/>
    <property type="match status" value="1"/>
</dbReference>
<dbReference type="AlphaFoldDB" id="A0A4R7UDW9"/>
<keyword evidence="5" id="KW-0819">tRNA processing</keyword>
<dbReference type="InterPro" id="IPR027417">
    <property type="entry name" value="P-loop_NTPase"/>
</dbReference>
<comment type="similarity">
    <text evidence="2">Belongs to the TsaE family.</text>
</comment>
<dbReference type="InterPro" id="IPR003442">
    <property type="entry name" value="T6A_TsaE"/>
</dbReference>
<evidence type="ECO:0000256" key="1">
    <source>
        <dbReference type="ARBA" id="ARBA00004496"/>
    </source>
</evidence>
<organism evidence="11 12">
    <name type="scientific">Mycoplasmopsis mustelae</name>
    <dbReference type="NCBI Taxonomy" id="171289"/>
    <lineage>
        <taxon>Bacteria</taxon>
        <taxon>Bacillati</taxon>
        <taxon>Mycoplasmatota</taxon>
        <taxon>Mycoplasmoidales</taxon>
        <taxon>Metamycoplasmataceae</taxon>
        <taxon>Mycoplasmopsis</taxon>
    </lineage>
</organism>
<dbReference type="GO" id="GO:0005737">
    <property type="term" value="C:cytoplasm"/>
    <property type="evidence" value="ECO:0007669"/>
    <property type="project" value="UniProtKB-SubCell"/>
</dbReference>
<sequence>MKFSFFAKNTEELRKNLKNYLALIKQKQFLLLSGEIGSGKTTFVKILGSLLNVHENITSPSFNYMKIYPNLVHIDLYTFQGDIDEFEDYFENNIVAIEWPEKKELSFIHYIKVNITKRNDERKYDFEVV</sequence>
<evidence type="ECO:0000256" key="9">
    <source>
        <dbReference type="ARBA" id="ARBA00022842"/>
    </source>
</evidence>
<dbReference type="Pfam" id="PF02367">
    <property type="entry name" value="TsaE"/>
    <property type="match status" value="1"/>
</dbReference>
<keyword evidence="4" id="KW-0963">Cytoplasm</keyword>
<dbReference type="EMBL" id="SOCN01000001">
    <property type="protein sequence ID" value="TDV24266.1"/>
    <property type="molecule type" value="Genomic_DNA"/>
</dbReference>
<evidence type="ECO:0000256" key="2">
    <source>
        <dbReference type="ARBA" id="ARBA00007599"/>
    </source>
</evidence>
<evidence type="ECO:0000256" key="10">
    <source>
        <dbReference type="ARBA" id="ARBA00032441"/>
    </source>
</evidence>
<evidence type="ECO:0000256" key="6">
    <source>
        <dbReference type="ARBA" id="ARBA00022723"/>
    </source>
</evidence>
<reference evidence="11 12" key="1">
    <citation type="submission" date="2019-03" db="EMBL/GenBank/DDBJ databases">
        <title>Genomic Encyclopedia of Archaeal and Bacterial Type Strains, Phase II (KMG-II): from individual species to whole genera.</title>
        <authorList>
            <person name="Goeker M."/>
        </authorList>
    </citation>
    <scope>NUCLEOTIDE SEQUENCE [LARGE SCALE GENOMIC DNA]</scope>
    <source>
        <strain evidence="11 12">ATCC 35214</strain>
    </source>
</reference>
<dbReference type="GO" id="GO:0046872">
    <property type="term" value="F:metal ion binding"/>
    <property type="evidence" value="ECO:0007669"/>
    <property type="project" value="UniProtKB-KW"/>
</dbReference>
<dbReference type="GO" id="GO:0005524">
    <property type="term" value="F:ATP binding"/>
    <property type="evidence" value="ECO:0007669"/>
    <property type="project" value="UniProtKB-KW"/>
</dbReference>
<evidence type="ECO:0000313" key="11">
    <source>
        <dbReference type="EMBL" id="TDV24266.1"/>
    </source>
</evidence>
<dbReference type="PANTHER" id="PTHR33540">
    <property type="entry name" value="TRNA THREONYLCARBAMOYLADENOSINE BIOSYNTHESIS PROTEIN TSAE"/>
    <property type="match status" value="1"/>
</dbReference>
<keyword evidence="12" id="KW-1185">Reference proteome</keyword>
<dbReference type="SUPFAM" id="SSF52540">
    <property type="entry name" value="P-loop containing nucleoside triphosphate hydrolases"/>
    <property type="match status" value="1"/>
</dbReference>
<dbReference type="RefSeq" id="WP_234851409.1">
    <property type="nucleotide sequence ID" value="NZ_SOCN01000001.1"/>
</dbReference>
<gene>
    <name evidence="11" type="ORF">BCF59_0220</name>
</gene>
<name>A0A4R7UDW9_9BACT</name>
<evidence type="ECO:0000256" key="8">
    <source>
        <dbReference type="ARBA" id="ARBA00022840"/>
    </source>
</evidence>
<keyword evidence="6" id="KW-0479">Metal-binding</keyword>
<evidence type="ECO:0000313" key="12">
    <source>
        <dbReference type="Proteomes" id="UP000295757"/>
    </source>
</evidence>
<comment type="subcellular location">
    <subcellularLocation>
        <location evidence="1">Cytoplasm</location>
    </subcellularLocation>
</comment>
<dbReference type="NCBIfam" id="TIGR00150">
    <property type="entry name" value="T6A_YjeE"/>
    <property type="match status" value="1"/>
</dbReference>
<evidence type="ECO:0000256" key="5">
    <source>
        <dbReference type="ARBA" id="ARBA00022694"/>
    </source>
</evidence>
<keyword evidence="7" id="KW-0547">Nucleotide-binding</keyword>